<reference evidence="1 2" key="1">
    <citation type="submission" date="2018-01" db="EMBL/GenBank/DDBJ databases">
        <title>Draft genome sequence of Nonomuraea sp. KC333.</title>
        <authorList>
            <person name="Sahin N."/>
            <person name="Saygin H."/>
            <person name="Ay H."/>
        </authorList>
    </citation>
    <scope>NUCLEOTIDE SEQUENCE [LARGE SCALE GENOMIC DNA]</scope>
    <source>
        <strain evidence="1 2">KC333</strain>
    </source>
</reference>
<comment type="caution">
    <text evidence="1">The sequence shown here is derived from an EMBL/GenBank/DDBJ whole genome shotgun (WGS) entry which is preliminary data.</text>
</comment>
<dbReference type="PROSITE" id="PS51257">
    <property type="entry name" value="PROKAR_LIPOPROTEIN"/>
    <property type="match status" value="1"/>
</dbReference>
<sequence length="80" mass="8773">MARAAAVVAGLVVLAGCGCQVERRHVVMPSPDASPEQVVRTWLDAIIGRDEKTARALMIPGEGLRLEFEDPYGPFQNWPR</sequence>
<organism evidence="1 2">
    <name type="scientific">Nonomuraea aridisoli</name>
    <dbReference type="NCBI Taxonomy" id="2070368"/>
    <lineage>
        <taxon>Bacteria</taxon>
        <taxon>Bacillati</taxon>
        <taxon>Actinomycetota</taxon>
        <taxon>Actinomycetes</taxon>
        <taxon>Streptosporangiales</taxon>
        <taxon>Streptosporangiaceae</taxon>
        <taxon>Nonomuraea</taxon>
    </lineage>
</organism>
<gene>
    <name evidence="1" type="ORF">C1J01_25235</name>
</gene>
<protein>
    <submittedName>
        <fullName evidence="1">Uncharacterized protein</fullName>
    </submittedName>
</protein>
<dbReference type="AlphaFoldDB" id="A0A2W2ERR2"/>
<name>A0A2W2ERR2_9ACTN</name>
<dbReference type="EMBL" id="POUD01000114">
    <property type="protein sequence ID" value="PZG15038.1"/>
    <property type="molecule type" value="Genomic_DNA"/>
</dbReference>
<keyword evidence="2" id="KW-1185">Reference proteome</keyword>
<evidence type="ECO:0000313" key="2">
    <source>
        <dbReference type="Proteomes" id="UP000249304"/>
    </source>
</evidence>
<dbReference type="Proteomes" id="UP000249304">
    <property type="component" value="Unassembled WGS sequence"/>
</dbReference>
<accession>A0A2W2ERR2</accession>
<proteinExistence type="predicted"/>
<evidence type="ECO:0000313" key="1">
    <source>
        <dbReference type="EMBL" id="PZG15038.1"/>
    </source>
</evidence>